<dbReference type="Pfam" id="PF13177">
    <property type="entry name" value="DNA_pol3_delta2"/>
    <property type="match status" value="1"/>
</dbReference>
<keyword evidence="6" id="KW-0175">Coiled coil</keyword>
<evidence type="ECO:0000313" key="9">
    <source>
        <dbReference type="EMBL" id="KAH6819955.1"/>
    </source>
</evidence>
<gene>
    <name evidence="9" type="ORF">C2S53_018114</name>
</gene>
<dbReference type="GO" id="GO:0009360">
    <property type="term" value="C:DNA polymerase III complex"/>
    <property type="evidence" value="ECO:0007669"/>
    <property type="project" value="InterPro"/>
</dbReference>
<dbReference type="SUPFAM" id="SSF52540">
    <property type="entry name" value="P-loop containing nucleoside triphosphate hydrolases"/>
    <property type="match status" value="1"/>
</dbReference>
<dbReference type="Gene3D" id="1.20.272.10">
    <property type="match status" value="1"/>
</dbReference>
<reference evidence="9 10" key="1">
    <citation type="journal article" date="2021" name="Nat. Commun.">
        <title>Incipient diploidization of the medicinal plant Perilla within 10,000 years.</title>
        <authorList>
            <person name="Zhang Y."/>
            <person name="Shen Q."/>
            <person name="Leng L."/>
            <person name="Zhang D."/>
            <person name="Chen S."/>
            <person name="Shi Y."/>
            <person name="Ning Z."/>
            <person name="Chen S."/>
        </authorList>
    </citation>
    <scope>NUCLEOTIDE SEQUENCE [LARGE SCALE GENOMIC DNA]</scope>
    <source>
        <strain evidence="10">cv. PC099</strain>
    </source>
</reference>
<evidence type="ECO:0000256" key="1">
    <source>
        <dbReference type="ARBA" id="ARBA00006360"/>
    </source>
</evidence>
<dbReference type="InterPro" id="IPR027417">
    <property type="entry name" value="P-loop_NTPase"/>
</dbReference>
<comment type="caution">
    <text evidence="9">The sequence shown here is derived from an EMBL/GenBank/DDBJ whole genome shotgun (WGS) entry which is preliminary data.</text>
</comment>
<dbReference type="GO" id="GO:0003887">
    <property type="term" value="F:DNA-directed DNA polymerase activity"/>
    <property type="evidence" value="ECO:0007669"/>
    <property type="project" value="InterPro"/>
</dbReference>
<sequence length="977" mass="109003">MDGRRHSVDFPISRTLVALRRVRSLRDPSTNSMSKLSALVDNLNWETKSSSAIILGFDNGCSGYSNDNRVSGLESSSLFMADEQRLCEHESNYSLRNCESRLVSCESVGGFVRNTGLDAGIVKQEMVCEREESRAKCKENGDDALLINSVRSLSDCVDSGDSFTQPKTRLKKADKGCRGKSKCSSWNRKHNRLSRVRAGDVLSPEVSSCFSASDASREGLSSGMPCYRSADVDRMEPGDRGSRVRSCWSRTMKSTEPNRLSDLEEWPLLLADAGQVPLTEESIDRHQNSEGIAPCLETPRSLCQKYMPKSFEELVGQNVVAKSLLSAISNGRIASLYLFHGPRGTGKTSAARVFAAALNCLSPDIEKPCGLCRDCVLFFSGRNNDVKEVDSVEINKISRFRPLIKNVGVPPIFSRFKVYIVDECHLLRGETWAALLDKLEELPPHTVFIMVTSDLDKLPSRVVSKTQRHSFQMVKVADIASKLRVICQEEGVDIDEDALNFIATKSNGSVRDAETMLDQLSLLGKKITMSLVYEVNGVVSDAELLDLLYLAFSSDASNTIKKARELIGSRIDPLQLVSQLAGLIMNILAGKCEGASEIRTKFFGLHKSEAEMEQLRHALKILSETEKQLRMSKNQTTWLTVALLQLSSAGGASHVEDTLRLNPNILHSQDGDSLRMSADECWKHPVTSSCENVIQDEVETLELIWERATRLCESSSVKNFLQKRGKLVSVRLIQGVAVADLEFDHPDHVSRAEKSWKVIAGVLQRILGYNVELRINLASNASNKHAKLKKPSFNLFSCSRRVHLRSHFCAECGSSASEYSSYTPTAFQTRDRYVQTCSSDCGSQILHTCCHGNEMVSSIRNSDGNALSIGTKTPYKSLPDSMDRESAFAADSLSNGVTNEITNSVCFKPENRSRRREFWKLYCWRTVMFPFRKVKRRSCLEILTRDEETLYILDDELNSWQNSVELQAQALLQKKLN</sequence>
<comment type="similarity">
    <text evidence="1">Belongs to the DnaX/STICHEL family.</text>
</comment>
<dbReference type="SUPFAM" id="SSF48019">
    <property type="entry name" value="post-AAA+ oligomerization domain-like"/>
    <property type="match status" value="1"/>
</dbReference>
<evidence type="ECO:0000256" key="6">
    <source>
        <dbReference type="ARBA" id="ARBA00023054"/>
    </source>
</evidence>
<evidence type="ECO:0000256" key="4">
    <source>
        <dbReference type="ARBA" id="ARBA00022833"/>
    </source>
</evidence>
<keyword evidence="4" id="KW-0862">Zinc</keyword>
<dbReference type="FunFam" id="1.10.8.60:FF:000013">
    <property type="entry name" value="DNA polymerase III subunit gamma/tau"/>
    <property type="match status" value="1"/>
</dbReference>
<feature type="domain" description="STICHEL DnaA-N-like alpha-beta" evidence="8">
    <location>
        <begin position="696"/>
        <end position="777"/>
    </location>
</feature>
<name>A0AAD4NYW7_PERFH</name>
<dbReference type="GO" id="GO:0003677">
    <property type="term" value="F:DNA binding"/>
    <property type="evidence" value="ECO:0007669"/>
    <property type="project" value="InterPro"/>
</dbReference>
<dbReference type="CDD" id="cd00009">
    <property type="entry name" value="AAA"/>
    <property type="match status" value="1"/>
</dbReference>
<evidence type="ECO:0000256" key="5">
    <source>
        <dbReference type="ARBA" id="ARBA00022840"/>
    </source>
</evidence>
<feature type="domain" description="DNA polymerase III subunit gamma/tau helical lid" evidence="7">
    <location>
        <begin position="479"/>
        <end position="519"/>
    </location>
</feature>
<dbReference type="InterPro" id="IPR045085">
    <property type="entry name" value="HLD_clamp_pol_III_gamma_tau"/>
</dbReference>
<proteinExistence type="inferred from homology"/>
<evidence type="ECO:0000256" key="2">
    <source>
        <dbReference type="ARBA" id="ARBA00022723"/>
    </source>
</evidence>
<evidence type="ECO:0000259" key="7">
    <source>
        <dbReference type="Pfam" id="PF22608"/>
    </source>
</evidence>
<dbReference type="EMBL" id="SDAM02005225">
    <property type="protein sequence ID" value="KAH6819955.1"/>
    <property type="molecule type" value="Genomic_DNA"/>
</dbReference>
<dbReference type="Proteomes" id="UP001190926">
    <property type="component" value="Unassembled WGS sequence"/>
</dbReference>
<dbReference type="NCBIfam" id="TIGR02397">
    <property type="entry name" value="dnaX_nterm"/>
    <property type="match status" value="1"/>
</dbReference>
<dbReference type="GO" id="GO:0003689">
    <property type="term" value="F:DNA clamp loader activity"/>
    <property type="evidence" value="ECO:0007669"/>
    <property type="project" value="TreeGrafter"/>
</dbReference>
<dbReference type="GO" id="GO:0006281">
    <property type="term" value="P:DNA repair"/>
    <property type="evidence" value="ECO:0007669"/>
    <property type="project" value="TreeGrafter"/>
</dbReference>
<dbReference type="GO" id="GO:0005524">
    <property type="term" value="F:ATP binding"/>
    <property type="evidence" value="ECO:0007669"/>
    <property type="project" value="UniProtKB-KW"/>
</dbReference>
<evidence type="ECO:0000259" key="8">
    <source>
        <dbReference type="Pfam" id="PF23007"/>
    </source>
</evidence>
<keyword evidence="2" id="KW-0479">Metal-binding</keyword>
<organism evidence="9 10">
    <name type="scientific">Perilla frutescens var. hirtella</name>
    <name type="common">Perilla citriodora</name>
    <name type="synonym">Perilla setoyensis</name>
    <dbReference type="NCBI Taxonomy" id="608512"/>
    <lineage>
        <taxon>Eukaryota</taxon>
        <taxon>Viridiplantae</taxon>
        <taxon>Streptophyta</taxon>
        <taxon>Embryophyta</taxon>
        <taxon>Tracheophyta</taxon>
        <taxon>Spermatophyta</taxon>
        <taxon>Magnoliopsida</taxon>
        <taxon>eudicotyledons</taxon>
        <taxon>Gunneridae</taxon>
        <taxon>Pentapetalae</taxon>
        <taxon>asterids</taxon>
        <taxon>lamiids</taxon>
        <taxon>Lamiales</taxon>
        <taxon>Lamiaceae</taxon>
        <taxon>Nepetoideae</taxon>
        <taxon>Elsholtzieae</taxon>
        <taxon>Perilla</taxon>
    </lineage>
</organism>
<dbReference type="Gene3D" id="1.10.8.60">
    <property type="match status" value="1"/>
</dbReference>
<dbReference type="Pfam" id="PF22608">
    <property type="entry name" value="DNAX_ATPase_lid"/>
    <property type="match status" value="1"/>
</dbReference>
<dbReference type="CDD" id="cd18137">
    <property type="entry name" value="HLD_clamp_pol_III_gamma_tau"/>
    <property type="match status" value="1"/>
</dbReference>
<keyword evidence="3" id="KW-0547">Nucleotide-binding</keyword>
<keyword evidence="10" id="KW-1185">Reference proteome</keyword>
<dbReference type="PANTHER" id="PTHR11669">
    <property type="entry name" value="REPLICATION FACTOR C / DNA POLYMERASE III GAMMA-TAU SUBUNIT"/>
    <property type="match status" value="1"/>
</dbReference>
<dbReference type="Gene3D" id="3.40.50.300">
    <property type="entry name" value="P-loop containing nucleotide triphosphate hydrolases"/>
    <property type="match status" value="1"/>
</dbReference>
<evidence type="ECO:0000256" key="3">
    <source>
        <dbReference type="ARBA" id="ARBA00022741"/>
    </source>
</evidence>
<keyword evidence="5" id="KW-0067">ATP-binding</keyword>
<dbReference type="GO" id="GO:0046872">
    <property type="term" value="F:metal ion binding"/>
    <property type="evidence" value="ECO:0007669"/>
    <property type="project" value="UniProtKB-KW"/>
</dbReference>
<protein>
    <submittedName>
        <fullName evidence="9">AAA-type ATPase family protein</fullName>
    </submittedName>
</protein>
<dbReference type="GO" id="GO:0005663">
    <property type="term" value="C:DNA replication factor C complex"/>
    <property type="evidence" value="ECO:0007669"/>
    <property type="project" value="TreeGrafter"/>
</dbReference>
<dbReference type="InterPro" id="IPR054506">
    <property type="entry name" value="DnaA_N-like_STI"/>
</dbReference>
<dbReference type="Pfam" id="PF23007">
    <property type="entry name" value="DnaA_N-like_STI"/>
    <property type="match status" value="1"/>
</dbReference>
<dbReference type="InterPro" id="IPR050238">
    <property type="entry name" value="DNA_Rep/Repair_Clamp_Loader"/>
</dbReference>
<dbReference type="AlphaFoldDB" id="A0AAD4NYW7"/>
<evidence type="ECO:0000313" key="10">
    <source>
        <dbReference type="Proteomes" id="UP001190926"/>
    </source>
</evidence>
<accession>A0AAD4NYW7</accession>
<dbReference type="InterPro" id="IPR012763">
    <property type="entry name" value="DNA_pol_III_sug/sutau_N"/>
</dbReference>
<dbReference type="InterPro" id="IPR008921">
    <property type="entry name" value="DNA_pol3_clamp-load_cplx_C"/>
</dbReference>
<dbReference type="GO" id="GO:0006261">
    <property type="term" value="P:DNA-templated DNA replication"/>
    <property type="evidence" value="ECO:0007669"/>
    <property type="project" value="TreeGrafter"/>
</dbReference>
<dbReference type="PANTHER" id="PTHR11669:SF0">
    <property type="entry name" value="PROTEIN STICHEL-LIKE 2"/>
    <property type="match status" value="1"/>
</dbReference>